<dbReference type="PATRIC" id="fig|573737.6.peg.145"/>
<dbReference type="KEGG" id="pox:MB84_21900"/>
<dbReference type="InterPro" id="IPR029068">
    <property type="entry name" value="Glyas_Bleomycin-R_OHBP_Dase"/>
</dbReference>
<evidence type="ECO:0000313" key="3">
    <source>
        <dbReference type="Proteomes" id="UP000035050"/>
    </source>
</evidence>
<feature type="domain" description="Glyoxalase-like" evidence="1">
    <location>
        <begin position="14"/>
        <end position="204"/>
    </location>
</feature>
<dbReference type="SUPFAM" id="SSF54593">
    <property type="entry name" value="Glyoxalase/Bleomycin resistance protein/Dihydroxybiphenyl dioxygenase"/>
    <property type="match status" value="1"/>
</dbReference>
<dbReference type="Proteomes" id="UP000035050">
    <property type="component" value="Chromosome"/>
</dbReference>
<sequence length="302" mass="33373">MSLTIPPRNSRFGIDHPLVTVHDHPRRLAHYERMGFAPSPVSYHPWGTVTSLMMFGDNFIELIGVDDASKFGTNALGDFCFGRYLGRFLAREEGVSLVALHSKDARADHTRLAQAGLETQGIIDFRRAMRKPDGTPDEAVVALGLLIDDVLGDASNFICHQQRPELIWAPEWQHHPNGVTGIVGITYVTPDMVSLRRLATRWQRIYGARHVDLYDGGAVADTGCGHLRAMSPQRAEARYAAVGLPMAQGVRTHAVAITLLTPDLAHVEALWRENGVPYGYNEHGLVVEPEFAGNVVLEFVNH</sequence>
<accession>A0A0E3YDC1</accession>
<keyword evidence="3" id="KW-1185">Reference proteome</keyword>
<evidence type="ECO:0000313" key="2">
    <source>
        <dbReference type="EMBL" id="AKC71542.1"/>
    </source>
</evidence>
<dbReference type="Gene3D" id="3.10.180.10">
    <property type="entry name" value="2,3-Dihydroxybiphenyl 1,2-Dioxygenase, domain 1"/>
    <property type="match status" value="1"/>
</dbReference>
<dbReference type="EMBL" id="CP011253">
    <property type="protein sequence ID" value="AKC71542.1"/>
    <property type="molecule type" value="Genomic_DNA"/>
</dbReference>
<gene>
    <name evidence="2" type="ORF">MB84_21900</name>
</gene>
<dbReference type="Pfam" id="PF13468">
    <property type="entry name" value="Glyoxalase_3"/>
    <property type="match status" value="1"/>
</dbReference>
<organism evidence="2 3">
    <name type="scientific">Pandoraea oxalativorans</name>
    <dbReference type="NCBI Taxonomy" id="573737"/>
    <lineage>
        <taxon>Bacteria</taxon>
        <taxon>Pseudomonadati</taxon>
        <taxon>Pseudomonadota</taxon>
        <taxon>Betaproteobacteria</taxon>
        <taxon>Burkholderiales</taxon>
        <taxon>Burkholderiaceae</taxon>
        <taxon>Pandoraea</taxon>
    </lineage>
</organism>
<dbReference type="AlphaFoldDB" id="A0A0E3YDC1"/>
<dbReference type="HOGENOM" id="CLU_072991_2_0_4"/>
<reference evidence="2" key="1">
    <citation type="submission" date="2016-06" db="EMBL/GenBank/DDBJ databases">
        <title>Pandoraea oxalativorans DSM 23570 Genome Sequencing.</title>
        <authorList>
            <person name="Ee R."/>
            <person name="Lim Y.-L."/>
            <person name="Yong D."/>
            <person name="Yin W.-F."/>
            <person name="Chan K.-G."/>
        </authorList>
    </citation>
    <scope>NUCLEOTIDE SEQUENCE</scope>
    <source>
        <strain evidence="2">DSM 23570</strain>
    </source>
</reference>
<dbReference type="RefSeq" id="WP_046292652.1">
    <property type="nucleotide sequence ID" value="NZ_CP011253.3"/>
</dbReference>
<dbReference type="PANTHER" id="PTHR40265">
    <property type="entry name" value="BLL2707 PROTEIN"/>
    <property type="match status" value="1"/>
</dbReference>
<name>A0A0E3YDC1_9BURK</name>
<evidence type="ECO:0000259" key="1">
    <source>
        <dbReference type="Pfam" id="PF13468"/>
    </source>
</evidence>
<dbReference type="InterPro" id="IPR025870">
    <property type="entry name" value="Glyoxalase-like_dom"/>
</dbReference>
<protein>
    <recommendedName>
        <fullName evidence="1">Glyoxalase-like domain-containing protein</fullName>
    </recommendedName>
</protein>
<dbReference type="OrthoDB" id="9812467at2"/>
<dbReference type="PANTHER" id="PTHR40265:SF1">
    <property type="entry name" value="GLYOXALASE-LIKE DOMAIN-CONTAINING PROTEIN"/>
    <property type="match status" value="1"/>
</dbReference>
<proteinExistence type="predicted"/>